<dbReference type="Proteomes" id="UP001140562">
    <property type="component" value="Unassembled WGS sequence"/>
</dbReference>
<reference evidence="1" key="1">
    <citation type="submission" date="2022-10" db="EMBL/GenBank/DDBJ databases">
        <title>Tapping the CABI collections for fungal endophytes: first genome assemblies for Collariella, Neodidymelliopsis, Ascochyta clinopodiicola, Didymella pomorum, Didymosphaeria variabile, Neocosmospora piperis and Neocucurbitaria cava.</title>
        <authorList>
            <person name="Hill R."/>
        </authorList>
    </citation>
    <scope>NUCLEOTIDE SEQUENCE</scope>
    <source>
        <strain evidence="1">IMI 360193</strain>
    </source>
</reference>
<sequence>MDNCSLRKVDMQVLLNAATSLRSLLYWTGPRNFAASDLIELIGPLKDTLEELYLEVMPFWPDREEEDESDGRLSTLSHLTALKVLDTTPEMWECLVDERNNQQPIDDKDLLCHRLPPNIERLIFHPPRDLEQFHDGSTPDVPDKRQIEDVIFKYSESLPHLQEIFIGSAFAKHGFELEQSLQKHRRNLDGVKLIIGTSGRADPAPTRSVFDGILPSSARPKTQWNGTKYCVVHVDRDRVF</sequence>
<proteinExistence type="predicted"/>
<organism evidence="1 2">
    <name type="scientific">Didymella glomerata</name>
    <dbReference type="NCBI Taxonomy" id="749621"/>
    <lineage>
        <taxon>Eukaryota</taxon>
        <taxon>Fungi</taxon>
        <taxon>Dikarya</taxon>
        <taxon>Ascomycota</taxon>
        <taxon>Pezizomycotina</taxon>
        <taxon>Dothideomycetes</taxon>
        <taxon>Pleosporomycetidae</taxon>
        <taxon>Pleosporales</taxon>
        <taxon>Pleosporineae</taxon>
        <taxon>Didymellaceae</taxon>
        <taxon>Didymella</taxon>
    </lineage>
</organism>
<gene>
    <name evidence="1" type="ORF">N0V87_000936</name>
</gene>
<dbReference type="EMBL" id="JAPEUV010000005">
    <property type="protein sequence ID" value="KAJ4342727.1"/>
    <property type="molecule type" value="Genomic_DNA"/>
</dbReference>
<evidence type="ECO:0000313" key="2">
    <source>
        <dbReference type="Proteomes" id="UP001140562"/>
    </source>
</evidence>
<dbReference type="AlphaFoldDB" id="A0A9W8X7L3"/>
<evidence type="ECO:0000313" key="1">
    <source>
        <dbReference type="EMBL" id="KAJ4342727.1"/>
    </source>
</evidence>
<comment type="caution">
    <text evidence="1">The sequence shown here is derived from an EMBL/GenBank/DDBJ whole genome shotgun (WGS) entry which is preliminary data.</text>
</comment>
<accession>A0A9W8X7L3</accession>
<keyword evidence="2" id="KW-1185">Reference proteome</keyword>
<name>A0A9W8X7L3_9PLEO</name>
<protein>
    <submittedName>
        <fullName evidence="1">Uncharacterized protein</fullName>
    </submittedName>
</protein>
<dbReference type="OrthoDB" id="3935706at2759"/>